<comment type="caution">
    <text evidence="10">The sequence shown here is derived from an EMBL/GenBank/DDBJ whole genome shotgun (WGS) entry which is preliminary data.</text>
</comment>
<keyword evidence="6" id="KW-0560">Oxidoreductase</keyword>
<keyword evidence="11" id="KW-1185">Reference proteome</keyword>
<keyword evidence="5 8" id="KW-0274">FAD</keyword>
<evidence type="ECO:0000256" key="6">
    <source>
        <dbReference type="ARBA" id="ARBA00023002"/>
    </source>
</evidence>
<dbReference type="Gene3D" id="3.50.50.60">
    <property type="entry name" value="FAD/NAD(P)-binding domain"/>
    <property type="match status" value="1"/>
</dbReference>
<reference evidence="10" key="1">
    <citation type="submission" date="2021-02" db="EMBL/GenBank/DDBJ databases">
        <authorList>
            <person name="Nieuwenhuis M."/>
            <person name="Van De Peppel L.J.J."/>
        </authorList>
    </citation>
    <scope>NUCLEOTIDE SEQUENCE</scope>
    <source>
        <strain evidence="10">D49</strain>
    </source>
</reference>
<dbReference type="AlphaFoldDB" id="A0A9P7G196"/>
<evidence type="ECO:0000259" key="9">
    <source>
        <dbReference type="PROSITE" id="PS00623"/>
    </source>
</evidence>
<dbReference type="PANTHER" id="PTHR11552">
    <property type="entry name" value="GLUCOSE-METHANOL-CHOLINE GMC OXIDOREDUCTASE"/>
    <property type="match status" value="1"/>
</dbReference>
<keyword evidence="7" id="KW-0325">Glycoprotein</keyword>
<dbReference type="EMBL" id="JABCKI010005738">
    <property type="protein sequence ID" value="KAG5638917.1"/>
    <property type="molecule type" value="Genomic_DNA"/>
</dbReference>
<proteinExistence type="inferred from homology"/>
<dbReference type="Proteomes" id="UP000717328">
    <property type="component" value="Unassembled WGS sequence"/>
</dbReference>
<evidence type="ECO:0000256" key="3">
    <source>
        <dbReference type="ARBA" id="ARBA00022630"/>
    </source>
</evidence>
<dbReference type="OrthoDB" id="269227at2759"/>
<evidence type="ECO:0000256" key="5">
    <source>
        <dbReference type="ARBA" id="ARBA00022827"/>
    </source>
</evidence>
<dbReference type="PANTHER" id="PTHR11552:SF201">
    <property type="entry name" value="GLUCOSE-METHANOL-CHOLINE OXIDOREDUCTASE N-TERMINAL DOMAIN-CONTAINING PROTEIN"/>
    <property type="match status" value="1"/>
</dbReference>
<keyword evidence="4" id="KW-0732">Signal</keyword>
<dbReference type="InterPro" id="IPR036188">
    <property type="entry name" value="FAD/NAD-bd_sf"/>
</dbReference>
<comment type="similarity">
    <text evidence="2 8">Belongs to the GMC oxidoreductase family.</text>
</comment>
<dbReference type="InterPro" id="IPR012132">
    <property type="entry name" value="GMC_OxRdtase"/>
</dbReference>
<evidence type="ECO:0000313" key="10">
    <source>
        <dbReference type="EMBL" id="KAG5638917.1"/>
    </source>
</evidence>
<dbReference type="PROSITE" id="PS00623">
    <property type="entry name" value="GMC_OXRED_1"/>
    <property type="match status" value="1"/>
</dbReference>
<comment type="cofactor">
    <cofactor evidence="1">
        <name>FAD</name>
        <dbReference type="ChEBI" id="CHEBI:57692"/>
    </cofactor>
</comment>
<evidence type="ECO:0000256" key="2">
    <source>
        <dbReference type="ARBA" id="ARBA00010790"/>
    </source>
</evidence>
<evidence type="ECO:0000256" key="4">
    <source>
        <dbReference type="ARBA" id="ARBA00022729"/>
    </source>
</evidence>
<evidence type="ECO:0000256" key="1">
    <source>
        <dbReference type="ARBA" id="ARBA00001974"/>
    </source>
</evidence>
<evidence type="ECO:0000256" key="7">
    <source>
        <dbReference type="ARBA" id="ARBA00023180"/>
    </source>
</evidence>
<dbReference type="GO" id="GO:0016614">
    <property type="term" value="F:oxidoreductase activity, acting on CH-OH group of donors"/>
    <property type="evidence" value="ECO:0007669"/>
    <property type="project" value="InterPro"/>
</dbReference>
<accession>A0A9P7G196</accession>
<dbReference type="GO" id="GO:0050660">
    <property type="term" value="F:flavin adenine dinucleotide binding"/>
    <property type="evidence" value="ECO:0007669"/>
    <property type="project" value="InterPro"/>
</dbReference>
<evidence type="ECO:0000313" key="11">
    <source>
        <dbReference type="Proteomes" id="UP000717328"/>
    </source>
</evidence>
<reference evidence="10" key="2">
    <citation type="submission" date="2021-10" db="EMBL/GenBank/DDBJ databases">
        <title>Phylogenomics reveals ancestral predisposition of the termite-cultivated fungus Termitomyces towards a domesticated lifestyle.</title>
        <authorList>
            <person name="Auxier B."/>
            <person name="Grum-Grzhimaylo A."/>
            <person name="Cardenas M.E."/>
            <person name="Lodge J.D."/>
            <person name="Laessoe T."/>
            <person name="Pedersen O."/>
            <person name="Smith M.E."/>
            <person name="Kuyper T.W."/>
            <person name="Franco-Molano E.A."/>
            <person name="Baroni T.J."/>
            <person name="Aanen D.K."/>
        </authorList>
    </citation>
    <scope>NUCLEOTIDE SEQUENCE</scope>
    <source>
        <strain evidence="10">D49</strain>
    </source>
</reference>
<dbReference type="InterPro" id="IPR000172">
    <property type="entry name" value="GMC_OxRdtase_N"/>
</dbReference>
<gene>
    <name evidence="10" type="ORF">H0H81_008686</name>
</gene>
<sequence>MVRNVGVASGNPAYDWNFVTQPQIAFGGRSVELARGKLLGGSSGLNYMLWNRGPRTEYDAWESFAPGNGWNWEGILPFFKRSTNTFTPQSDPFGFNNTQEDFDPNDDGTGGPVQASFNTFYPDPVPVYVKTLNDMGVLTNSDPVSGMDLLNAMLSKQHDRITVTTQACLTPEQVWTASPALGLMLLLHTTVWLLHGKTTML</sequence>
<keyword evidence="3 8" id="KW-0285">Flavoprotein</keyword>
<dbReference type="SUPFAM" id="SSF51905">
    <property type="entry name" value="FAD/NAD(P)-binding domain"/>
    <property type="match status" value="1"/>
</dbReference>
<organism evidence="10 11">
    <name type="scientific">Sphagnurus paluster</name>
    <dbReference type="NCBI Taxonomy" id="117069"/>
    <lineage>
        <taxon>Eukaryota</taxon>
        <taxon>Fungi</taxon>
        <taxon>Dikarya</taxon>
        <taxon>Basidiomycota</taxon>
        <taxon>Agaricomycotina</taxon>
        <taxon>Agaricomycetes</taxon>
        <taxon>Agaricomycetidae</taxon>
        <taxon>Agaricales</taxon>
        <taxon>Tricholomatineae</taxon>
        <taxon>Lyophyllaceae</taxon>
        <taxon>Sphagnurus</taxon>
    </lineage>
</organism>
<protein>
    <recommendedName>
        <fullName evidence="9">Glucose-methanol-choline oxidoreductase N-terminal domain-containing protein</fullName>
    </recommendedName>
</protein>
<feature type="domain" description="Glucose-methanol-choline oxidoreductase N-terminal" evidence="9">
    <location>
        <begin position="36"/>
        <end position="59"/>
    </location>
</feature>
<dbReference type="Gene3D" id="3.30.560.10">
    <property type="entry name" value="Glucose Oxidase, domain 3"/>
    <property type="match status" value="1"/>
</dbReference>
<dbReference type="Pfam" id="PF00732">
    <property type="entry name" value="GMC_oxred_N"/>
    <property type="match status" value="1"/>
</dbReference>
<name>A0A9P7G196_9AGAR</name>
<evidence type="ECO:0000256" key="8">
    <source>
        <dbReference type="RuleBase" id="RU003968"/>
    </source>
</evidence>